<sequence length="123" mass="13552">MRNAIYQNRLALDYLLAAAGGIFGKFNLTSCCVQRGDQEQADGDLVKQMMGLVHVPVQTWHGWDPNNLFGGWFSTFGVFKTLISVALLGTYLLLPCLLSLVRTITSLIGATVERKTTAKTLMQ</sequence>
<keyword evidence="1" id="KW-0472">Membrane</keyword>
<dbReference type="Proteomes" id="UP000593571">
    <property type="component" value="Unassembled WGS sequence"/>
</dbReference>
<gene>
    <name evidence="2" type="ORF">HJG63_011682</name>
</gene>
<dbReference type="SUPFAM" id="SSF58069">
    <property type="entry name" value="Virus ectodomain"/>
    <property type="match status" value="1"/>
</dbReference>
<dbReference type="Gene3D" id="1.10.287.210">
    <property type="match status" value="1"/>
</dbReference>
<organism evidence="2 3">
    <name type="scientific">Rousettus aegyptiacus</name>
    <name type="common">Egyptian fruit bat</name>
    <name type="synonym">Pteropus aegyptiacus</name>
    <dbReference type="NCBI Taxonomy" id="9407"/>
    <lineage>
        <taxon>Eukaryota</taxon>
        <taxon>Metazoa</taxon>
        <taxon>Chordata</taxon>
        <taxon>Craniata</taxon>
        <taxon>Vertebrata</taxon>
        <taxon>Euteleostomi</taxon>
        <taxon>Mammalia</taxon>
        <taxon>Eutheria</taxon>
        <taxon>Laurasiatheria</taxon>
        <taxon>Chiroptera</taxon>
        <taxon>Yinpterochiroptera</taxon>
        <taxon>Pteropodoidea</taxon>
        <taxon>Pteropodidae</taxon>
        <taxon>Rousettinae</taxon>
        <taxon>Rousettus</taxon>
    </lineage>
</organism>
<name>A0A7J8GAJ5_ROUAE</name>
<dbReference type="AlphaFoldDB" id="A0A7J8GAJ5"/>
<keyword evidence="3" id="KW-1185">Reference proteome</keyword>
<protein>
    <submittedName>
        <fullName evidence="2">Uncharacterized protein</fullName>
    </submittedName>
</protein>
<evidence type="ECO:0000313" key="2">
    <source>
        <dbReference type="EMBL" id="KAF6457124.1"/>
    </source>
</evidence>
<evidence type="ECO:0000256" key="1">
    <source>
        <dbReference type="SAM" id="Phobius"/>
    </source>
</evidence>
<keyword evidence="1" id="KW-0812">Transmembrane</keyword>
<evidence type="ECO:0000313" key="3">
    <source>
        <dbReference type="Proteomes" id="UP000593571"/>
    </source>
</evidence>
<reference evidence="2 3" key="1">
    <citation type="journal article" date="2020" name="Nature">
        <title>Six reference-quality genomes reveal evolution of bat adaptations.</title>
        <authorList>
            <person name="Jebb D."/>
            <person name="Huang Z."/>
            <person name="Pippel M."/>
            <person name="Hughes G.M."/>
            <person name="Lavrichenko K."/>
            <person name="Devanna P."/>
            <person name="Winkler S."/>
            <person name="Jermiin L.S."/>
            <person name="Skirmuntt E.C."/>
            <person name="Katzourakis A."/>
            <person name="Burkitt-Gray L."/>
            <person name="Ray D.A."/>
            <person name="Sullivan K.A.M."/>
            <person name="Roscito J.G."/>
            <person name="Kirilenko B.M."/>
            <person name="Davalos L.M."/>
            <person name="Corthals A.P."/>
            <person name="Power M.L."/>
            <person name="Jones G."/>
            <person name="Ransome R.D."/>
            <person name="Dechmann D.K.N."/>
            <person name="Locatelli A.G."/>
            <person name="Puechmaille S.J."/>
            <person name="Fedrigo O."/>
            <person name="Jarvis E.D."/>
            <person name="Hiller M."/>
            <person name="Vernes S.C."/>
            <person name="Myers E.W."/>
            <person name="Teeling E.C."/>
        </authorList>
    </citation>
    <scope>NUCLEOTIDE SEQUENCE [LARGE SCALE GENOMIC DNA]</scope>
    <source>
        <strain evidence="2">MRouAeg1</strain>
        <tissue evidence="2">Muscle</tissue>
    </source>
</reference>
<feature type="transmembrane region" description="Helical" evidence="1">
    <location>
        <begin position="72"/>
        <end position="94"/>
    </location>
</feature>
<proteinExistence type="predicted"/>
<dbReference type="EMBL" id="JACASE010000006">
    <property type="protein sequence ID" value="KAF6457124.1"/>
    <property type="molecule type" value="Genomic_DNA"/>
</dbReference>
<comment type="caution">
    <text evidence="2">The sequence shown here is derived from an EMBL/GenBank/DDBJ whole genome shotgun (WGS) entry which is preliminary data.</text>
</comment>
<keyword evidence="1" id="KW-1133">Transmembrane helix</keyword>
<accession>A0A7J8GAJ5</accession>